<feature type="region of interest" description="Disordered" evidence="1">
    <location>
        <begin position="54"/>
        <end position="93"/>
    </location>
</feature>
<dbReference type="Proteomes" id="UP001602370">
    <property type="component" value="Unassembled WGS sequence"/>
</dbReference>
<evidence type="ECO:0000256" key="1">
    <source>
        <dbReference type="SAM" id="MobiDB-lite"/>
    </source>
</evidence>
<evidence type="ECO:0000313" key="3">
    <source>
        <dbReference type="Proteomes" id="UP001602370"/>
    </source>
</evidence>
<proteinExistence type="predicted"/>
<feature type="compositionally biased region" description="Polar residues" evidence="1">
    <location>
        <begin position="70"/>
        <end position="87"/>
    </location>
</feature>
<dbReference type="EMBL" id="JBIBDZ010000004">
    <property type="protein sequence ID" value="MFF5919778.1"/>
    <property type="molecule type" value="Genomic_DNA"/>
</dbReference>
<dbReference type="RefSeq" id="WP_388307510.1">
    <property type="nucleotide sequence ID" value="NZ_JBIBDZ010000004.1"/>
</dbReference>
<sequence>MTSKTSSRTVRPVLTGALPRGLRRAVPGATARLRLTALAVLPVLAFSTACGSGDDSAGGAAKSDEIASVPETTTASPPARNDTTPSTRPAGKSAFYDAQTDYVRCMRVKGGYKDFPDPKLSGHLDWGKVEEISSRPGQMEAAKGGRKGVCVDELQKVMLAEPKRDQQKDYESMLAHAKCMRDNGVSRFTNPTMSGGNAQPGGDPNPASPTIDSDSPAYKQAREACKTKLLDGLDGMQ</sequence>
<comment type="caution">
    <text evidence="2">The sequence shown here is derived from an EMBL/GenBank/DDBJ whole genome shotgun (WGS) entry which is preliminary data.</text>
</comment>
<evidence type="ECO:0000313" key="2">
    <source>
        <dbReference type="EMBL" id="MFF5919778.1"/>
    </source>
</evidence>
<gene>
    <name evidence="2" type="ORF">ACFY8C_15750</name>
</gene>
<evidence type="ECO:0008006" key="4">
    <source>
        <dbReference type="Google" id="ProtNLM"/>
    </source>
</evidence>
<feature type="region of interest" description="Disordered" evidence="1">
    <location>
        <begin position="184"/>
        <end position="221"/>
    </location>
</feature>
<name>A0ABW6XQM3_9ACTN</name>
<accession>A0ABW6XQM3</accession>
<protein>
    <recommendedName>
        <fullName evidence="4">Lipoprotein</fullName>
    </recommendedName>
</protein>
<keyword evidence="3" id="KW-1185">Reference proteome</keyword>
<reference evidence="2 3" key="1">
    <citation type="submission" date="2024-10" db="EMBL/GenBank/DDBJ databases">
        <title>The Natural Products Discovery Center: Release of the First 8490 Sequenced Strains for Exploring Actinobacteria Biosynthetic Diversity.</title>
        <authorList>
            <person name="Kalkreuter E."/>
            <person name="Kautsar S.A."/>
            <person name="Yang D."/>
            <person name="Bader C.D."/>
            <person name="Teijaro C.N."/>
            <person name="Fluegel L."/>
            <person name="Davis C.M."/>
            <person name="Simpson J.R."/>
            <person name="Lauterbach L."/>
            <person name="Steele A.D."/>
            <person name="Gui C."/>
            <person name="Meng S."/>
            <person name="Li G."/>
            <person name="Viehrig K."/>
            <person name="Ye F."/>
            <person name="Su P."/>
            <person name="Kiefer A.F."/>
            <person name="Nichols A."/>
            <person name="Cepeda A.J."/>
            <person name="Yan W."/>
            <person name="Fan B."/>
            <person name="Jiang Y."/>
            <person name="Adhikari A."/>
            <person name="Zheng C.-J."/>
            <person name="Schuster L."/>
            <person name="Cowan T.M."/>
            <person name="Smanski M.J."/>
            <person name="Chevrette M.G."/>
            <person name="De Carvalho L.P.S."/>
            <person name="Shen B."/>
        </authorList>
    </citation>
    <scope>NUCLEOTIDE SEQUENCE [LARGE SCALE GENOMIC DNA]</scope>
    <source>
        <strain evidence="2 3">NPDC012605</strain>
    </source>
</reference>
<organism evidence="2 3">
    <name type="scientific">Streptomyces flavochromogenes</name>
    <dbReference type="NCBI Taxonomy" id="68199"/>
    <lineage>
        <taxon>Bacteria</taxon>
        <taxon>Bacillati</taxon>
        <taxon>Actinomycetota</taxon>
        <taxon>Actinomycetes</taxon>
        <taxon>Kitasatosporales</taxon>
        <taxon>Streptomycetaceae</taxon>
        <taxon>Streptomyces</taxon>
    </lineage>
</organism>
<feature type="compositionally biased region" description="Polar residues" evidence="1">
    <location>
        <begin position="186"/>
        <end position="197"/>
    </location>
</feature>